<organism evidence="1 2">
    <name type="scientific">Oryzias melastigma</name>
    <name type="common">Marine medaka</name>
    <dbReference type="NCBI Taxonomy" id="30732"/>
    <lineage>
        <taxon>Eukaryota</taxon>
        <taxon>Metazoa</taxon>
        <taxon>Chordata</taxon>
        <taxon>Craniata</taxon>
        <taxon>Vertebrata</taxon>
        <taxon>Euteleostomi</taxon>
        <taxon>Actinopterygii</taxon>
        <taxon>Neopterygii</taxon>
        <taxon>Teleostei</taxon>
        <taxon>Neoteleostei</taxon>
        <taxon>Acanthomorphata</taxon>
        <taxon>Ovalentaria</taxon>
        <taxon>Atherinomorphae</taxon>
        <taxon>Beloniformes</taxon>
        <taxon>Adrianichthyidae</taxon>
        <taxon>Oryziinae</taxon>
        <taxon>Oryzias</taxon>
    </lineage>
</organism>
<dbReference type="AlphaFoldDB" id="A0A834C5A0"/>
<proteinExistence type="predicted"/>
<comment type="caution">
    <text evidence="1">The sequence shown here is derived from an EMBL/GenBank/DDBJ whole genome shotgun (WGS) entry which is preliminary data.</text>
</comment>
<sequence>MSFRETFREIRLLDLVRTWRFCGDRIVGFAGLDFSWLEALIQDPPVPCDRRALRDPHLSWASSSWVQVDGPCLALSWTPVWWFPERGEALAPCLGLGDPQNCG</sequence>
<name>A0A834C5A0_ORYME</name>
<dbReference type="Proteomes" id="UP000646548">
    <property type="component" value="Unassembled WGS sequence"/>
</dbReference>
<reference evidence="1" key="1">
    <citation type="journal article" name="BMC Genomics">
        <title>Long-read sequencing and de novo genome assembly of marine medaka (Oryzias melastigma).</title>
        <authorList>
            <person name="Liang P."/>
            <person name="Saqib H.S.A."/>
            <person name="Ni X."/>
            <person name="Shen Y."/>
        </authorList>
    </citation>
    <scope>NUCLEOTIDE SEQUENCE</scope>
    <source>
        <strain evidence="1">Bigg-433</strain>
    </source>
</reference>
<dbReference type="EMBL" id="WKFB01000463">
    <property type="protein sequence ID" value="KAF6722268.1"/>
    <property type="molecule type" value="Genomic_DNA"/>
</dbReference>
<accession>A0A834C5A0</accession>
<evidence type="ECO:0000313" key="2">
    <source>
        <dbReference type="Proteomes" id="UP000646548"/>
    </source>
</evidence>
<gene>
    <name evidence="1" type="ORF">FQA47_025482</name>
</gene>
<protein>
    <submittedName>
        <fullName evidence="1">Uncharacterized protein</fullName>
    </submittedName>
</protein>
<evidence type="ECO:0000313" key="1">
    <source>
        <dbReference type="EMBL" id="KAF6722268.1"/>
    </source>
</evidence>